<keyword evidence="5" id="KW-0653">Protein transport</keyword>
<comment type="subcellular location">
    <subcellularLocation>
        <location evidence="1">Cell membrane</location>
        <topology evidence="1">Multi-pass membrane protein</topology>
    </subcellularLocation>
</comment>
<proteinExistence type="predicted"/>
<feature type="transmembrane region" description="Helical" evidence="8">
    <location>
        <begin position="668"/>
        <end position="695"/>
    </location>
</feature>
<evidence type="ECO:0000313" key="11">
    <source>
        <dbReference type="Proteomes" id="UP001595533"/>
    </source>
</evidence>
<evidence type="ECO:0000256" key="3">
    <source>
        <dbReference type="ARBA" id="ARBA00022475"/>
    </source>
</evidence>
<evidence type="ECO:0000256" key="5">
    <source>
        <dbReference type="ARBA" id="ARBA00022856"/>
    </source>
</evidence>
<keyword evidence="11" id="KW-1185">Reference proteome</keyword>
<feature type="transmembrane region" description="Helical" evidence="8">
    <location>
        <begin position="60"/>
        <end position="81"/>
    </location>
</feature>
<dbReference type="CDD" id="cd17346">
    <property type="entry name" value="MFS_DtpA_like"/>
    <property type="match status" value="1"/>
</dbReference>
<feature type="transmembrane region" description="Helical" evidence="8">
    <location>
        <begin position="242"/>
        <end position="259"/>
    </location>
</feature>
<evidence type="ECO:0000259" key="9">
    <source>
        <dbReference type="PROSITE" id="PS50850"/>
    </source>
</evidence>
<evidence type="ECO:0000256" key="4">
    <source>
        <dbReference type="ARBA" id="ARBA00022692"/>
    </source>
</evidence>
<protein>
    <submittedName>
        <fullName evidence="10">Peptide MFS transporter</fullName>
    </submittedName>
</protein>
<feature type="transmembrane region" description="Helical" evidence="8">
    <location>
        <begin position="90"/>
        <end position="112"/>
    </location>
</feature>
<dbReference type="Gene3D" id="1.20.1250.20">
    <property type="entry name" value="MFS general substrate transporter like domains"/>
    <property type="match status" value="3"/>
</dbReference>
<feature type="transmembrane region" description="Helical" evidence="8">
    <location>
        <begin position="265"/>
        <end position="284"/>
    </location>
</feature>
<dbReference type="InterPro" id="IPR050171">
    <property type="entry name" value="MFS_Transporters"/>
</dbReference>
<comment type="caution">
    <text evidence="10">The sequence shown here is derived from an EMBL/GenBank/DDBJ whole genome shotgun (WGS) entry which is preliminary data.</text>
</comment>
<sequence length="745" mass="81320">MNTQVEQAETYNDETLWGHPIGLYVCFATELWERFSFYGMKFLLLLYLTKYHLFSDAGGLSIVGSYAGLVYALPLLGGLLADRYLGMRKAVIFGGILLVLGHLLMAVEGAQASMVGGEVVRDEFAINVFYLALALIVVGVGFLKPNISTIVGKLYPENDPRRDSGFTIFYQGINIGSFVATLICAWLGETYGWSYGFGAAGLGMLIGLVTFLWGQKYLYGHAEPNNPKVLKESFIGPLNKEWAIYLFSVLSLVIVWFLVQKISIVFFTQNLFLLAAVVGLIYYAMYYKNDDQNKGLAKIFVAVIVAFGLLAVFGFTTDHFPDSIFGTVSIFNTLAHNMVWMSYVLLGMVIGFSIYGFIKSSSDDYSRMVVLLILIISTIVFWALFEQSASSMTLFADRVIDRKIVDASLTAGDTWRFYLMGAVALILGIWGFITASNYRKMHNISLAESLKASLMVAIVSVILLLAFNMYQGGADWLGHLSYLGIFLLLLAAVTVAIALAFVLIGFFYKRDKSNRISRVDAGASAASINIISISLFLLGGYAIYFGITELSGLQSGQIKALVFEPTAGQYGSLNALFIFTLAPVFAALWVKLGKLNLDPSTPVKFSLGLIQVGLGFGALLIGALTPDEAGKVAWVWLMLAYLLHTTGELSLSPVGLSAVTKLSIKSVVSLVMGVWFLATSLSEVVAVLLAKIAALDADELVTLSVSEQLDKYNELWSTLLYLGVGFGIVMLLVSPLLKKGMKGIH</sequence>
<dbReference type="RefSeq" id="WP_198538053.1">
    <property type="nucleotide sequence ID" value="NZ_JBHRTS010000001.1"/>
</dbReference>
<dbReference type="Pfam" id="PF00854">
    <property type="entry name" value="PTR2"/>
    <property type="match status" value="2"/>
</dbReference>
<feature type="transmembrane region" description="Helical" evidence="8">
    <location>
        <begin position="164"/>
        <end position="188"/>
    </location>
</feature>
<dbReference type="Proteomes" id="UP001595533">
    <property type="component" value="Unassembled WGS sequence"/>
</dbReference>
<dbReference type="PROSITE" id="PS01022">
    <property type="entry name" value="PTR2_1"/>
    <property type="match status" value="1"/>
</dbReference>
<evidence type="ECO:0000256" key="6">
    <source>
        <dbReference type="ARBA" id="ARBA00022989"/>
    </source>
</evidence>
<feature type="transmembrane region" description="Helical" evidence="8">
    <location>
        <begin position="124"/>
        <end position="143"/>
    </location>
</feature>
<dbReference type="InterPro" id="IPR005279">
    <property type="entry name" value="Dipep/tripep_permease"/>
</dbReference>
<dbReference type="PANTHER" id="PTHR23517">
    <property type="entry name" value="RESISTANCE PROTEIN MDTM, PUTATIVE-RELATED-RELATED"/>
    <property type="match status" value="1"/>
</dbReference>
<evidence type="ECO:0000256" key="1">
    <source>
        <dbReference type="ARBA" id="ARBA00004651"/>
    </source>
</evidence>
<dbReference type="PANTHER" id="PTHR23517:SF15">
    <property type="entry name" value="PROTON-DEPENDENT OLIGOPEPTIDE FAMILY TRANSPORT PROTEIN"/>
    <property type="match status" value="1"/>
</dbReference>
<feature type="transmembrane region" description="Helical" evidence="8">
    <location>
        <begin position="602"/>
        <end position="621"/>
    </location>
</feature>
<keyword evidence="4 8" id="KW-0812">Transmembrane</keyword>
<reference evidence="11" key="1">
    <citation type="journal article" date="2019" name="Int. J. Syst. Evol. Microbiol.">
        <title>The Global Catalogue of Microorganisms (GCM) 10K type strain sequencing project: providing services to taxonomists for standard genome sequencing and annotation.</title>
        <authorList>
            <consortium name="The Broad Institute Genomics Platform"/>
            <consortium name="The Broad Institute Genome Sequencing Center for Infectious Disease"/>
            <person name="Wu L."/>
            <person name="Ma J."/>
        </authorList>
    </citation>
    <scope>NUCLEOTIDE SEQUENCE [LARGE SCALE GENOMIC DNA]</scope>
    <source>
        <strain evidence="11">KCTC 42953</strain>
    </source>
</reference>
<name>A0ABV7J3S9_9GAMM</name>
<dbReference type="NCBIfam" id="TIGR00924">
    <property type="entry name" value="yjdL_sub1_fam"/>
    <property type="match status" value="1"/>
</dbReference>
<dbReference type="SUPFAM" id="SSF103473">
    <property type="entry name" value="MFS general substrate transporter"/>
    <property type="match status" value="1"/>
</dbReference>
<keyword evidence="2" id="KW-0813">Transport</keyword>
<feature type="transmembrane region" description="Helical" evidence="8">
    <location>
        <begin position="633"/>
        <end position="656"/>
    </location>
</feature>
<accession>A0ABV7J3S9</accession>
<dbReference type="InterPro" id="IPR000109">
    <property type="entry name" value="POT_fam"/>
</dbReference>
<keyword evidence="7 8" id="KW-0472">Membrane</keyword>
<dbReference type="InterPro" id="IPR018456">
    <property type="entry name" value="PTR2_symporter_CS"/>
</dbReference>
<keyword evidence="3" id="KW-1003">Cell membrane</keyword>
<dbReference type="EMBL" id="JBHRTS010000001">
    <property type="protein sequence ID" value="MFC3192796.1"/>
    <property type="molecule type" value="Genomic_DNA"/>
</dbReference>
<evidence type="ECO:0000256" key="7">
    <source>
        <dbReference type="ARBA" id="ARBA00023136"/>
    </source>
</evidence>
<feature type="transmembrane region" description="Helical" evidence="8">
    <location>
        <begin position="337"/>
        <end position="358"/>
    </location>
</feature>
<feature type="transmembrane region" description="Helical" evidence="8">
    <location>
        <begin position="715"/>
        <end position="737"/>
    </location>
</feature>
<evidence type="ECO:0000313" key="10">
    <source>
        <dbReference type="EMBL" id="MFC3192796.1"/>
    </source>
</evidence>
<dbReference type="PROSITE" id="PS50850">
    <property type="entry name" value="MFS"/>
    <property type="match status" value="1"/>
</dbReference>
<dbReference type="InterPro" id="IPR020846">
    <property type="entry name" value="MFS_dom"/>
</dbReference>
<feature type="transmembrane region" description="Helical" evidence="8">
    <location>
        <begin position="567"/>
        <end position="590"/>
    </location>
</feature>
<feature type="transmembrane region" description="Helical" evidence="8">
    <location>
        <begin position="528"/>
        <end position="547"/>
    </location>
</feature>
<feature type="transmembrane region" description="Helical" evidence="8">
    <location>
        <begin position="194"/>
        <end position="213"/>
    </location>
</feature>
<feature type="transmembrane region" description="Helical" evidence="8">
    <location>
        <begin position="417"/>
        <end position="438"/>
    </location>
</feature>
<feature type="transmembrane region" description="Helical" evidence="8">
    <location>
        <begin position="296"/>
        <end position="317"/>
    </location>
</feature>
<evidence type="ECO:0000256" key="2">
    <source>
        <dbReference type="ARBA" id="ARBA00022448"/>
    </source>
</evidence>
<dbReference type="InterPro" id="IPR036259">
    <property type="entry name" value="MFS_trans_sf"/>
</dbReference>
<feature type="transmembrane region" description="Helical" evidence="8">
    <location>
        <begin position="365"/>
        <end position="385"/>
    </location>
</feature>
<feature type="transmembrane region" description="Helical" evidence="8">
    <location>
        <begin position="450"/>
        <end position="470"/>
    </location>
</feature>
<organism evidence="10 11">
    <name type="scientific">Marinicella sediminis</name>
    <dbReference type="NCBI Taxonomy" id="1792834"/>
    <lineage>
        <taxon>Bacteria</taxon>
        <taxon>Pseudomonadati</taxon>
        <taxon>Pseudomonadota</taxon>
        <taxon>Gammaproteobacteria</taxon>
        <taxon>Lysobacterales</taxon>
        <taxon>Marinicellaceae</taxon>
        <taxon>Marinicella</taxon>
    </lineage>
</organism>
<gene>
    <name evidence="10" type="ORF">ACFODZ_00955</name>
</gene>
<feature type="domain" description="Major facilitator superfamily (MFS) profile" evidence="9">
    <location>
        <begin position="22"/>
        <end position="508"/>
    </location>
</feature>
<keyword evidence="6 8" id="KW-1133">Transmembrane helix</keyword>
<evidence type="ECO:0000256" key="8">
    <source>
        <dbReference type="SAM" id="Phobius"/>
    </source>
</evidence>
<keyword evidence="5" id="KW-0571">Peptide transport</keyword>
<feature type="transmembrane region" description="Helical" evidence="8">
    <location>
        <begin position="482"/>
        <end position="508"/>
    </location>
</feature>